<dbReference type="Pfam" id="PF04952">
    <property type="entry name" value="AstE_AspA_hybrid"/>
    <property type="match status" value="1"/>
</dbReference>
<dbReference type="InterPro" id="IPR007036">
    <property type="entry name" value="Aste_AspA_hybrid_dom"/>
</dbReference>
<dbReference type="InterPro" id="IPR055438">
    <property type="entry name" value="AstE_AspA_cat"/>
</dbReference>
<evidence type="ECO:0000256" key="3">
    <source>
        <dbReference type="ARBA" id="ARBA00022801"/>
    </source>
</evidence>
<dbReference type="EC" id="3.5.1.96" evidence="7"/>
<gene>
    <name evidence="7" type="ORF">AB0763_15220</name>
</gene>
<feature type="domain" description="Succinylglutamate desuccinylase/Aspartoacylase catalytic" evidence="6">
    <location>
        <begin position="43"/>
        <end position="230"/>
    </location>
</feature>
<keyword evidence="3 7" id="KW-0378">Hydrolase</keyword>
<proteinExistence type="predicted"/>
<dbReference type="RefSeq" id="WP_306099292.1">
    <property type="nucleotide sequence ID" value="NZ_CP162602.1"/>
</dbReference>
<keyword evidence="2" id="KW-0479">Metal-binding</keyword>
<dbReference type="NCBIfam" id="NF003706">
    <property type="entry name" value="PRK05324.1"/>
    <property type="match status" value="1"/>
</dbReference>
<reference evidence="7" key="1">
    <citation type="submission" date="2024-07" db="EMBL/GenBank/DDBJ databases">
        <title>Genome Analysis of a Potential Novel Vibrio Species Secreting pH- and Thermo-stable Alginate Lyase and its Application in Producing Alginate Oligosaccharides.</title>
        <authorList>
            <person name="Huang H."/>
            <person name="Bao K."/>
        </authorList>
    </citation>
    <scope>NUCLEOTIDE SEQUENCE</scope>
    <source>
        <strain evidence="7">HB236076</strain>
        <plasmid evidence="7">p-HB236076</plasmid>
    </source>
</reference>
<keyword evidence="7" id="KW-0614">Plasmid</keyword>
<dbReference type="Pfam" id="PF24827">
    <property type="entry name" value="AstE_AspA_cat"/>
    <property type="match status" value="1"/>
</dbReference>
<feature type="domain" description="AstE/AspA barrel-sandwich hybrid" evidence="5">
    <location>
        <begin position="246"/>
        <end position="320"/>
    </location>
</feature>
<comment type="cofactor">
    <cofactor evidence="1">
        <name>Zn(2+)</name>
        <dbReference type="ChEBI" id="CHEBI:29105"/>
    </cofactor>
</comment>
<dbReference type="GO" id="GO:0016788">
    <property type="term" value="F:hydrolase activity, acting on ester bonds"/>
    <property type="evidence" value="ECO:0007669"/>
    <property type="project" value="InterPro"/>
</dbReference>
<dbReference type="SUPFAM" id="SSF53187">
    <property type="entry name" value="Zn-dependent exopeptidases"/>
    <property type="match status" value="1"/>
</dbReference>
<evidence type="ECO:0000256" key="1">
    <source>
        <dbReference type="ARBA" id="ARBA00001947"/>
    </source>
</evidence>
<name>A0AB39HMU0_9VIBR</name>
<keyword evidence="4" id="KW-0862">Zinc</keyword>
<dbReference type="InterPro" id="IPR050178">
    <property type="entry name" value="AspA/AstE_fam"/>
</dbReference>
<dbReference type="KEGG" id="vih:AB0763_15220"/>
<dbReference type="PANTHER" id="PTHR15162">
    <property type="entry name" value="ASPARTOACYLASE"/>
    <property type="match status" value="1"/>
</dbReference>
<organism evidence="7">
    <name type="scientific">Vibrio sp. HB236076</name>
    <dbReference type="NCBI Taxonomy" id="3232307"/>
    <lineage>
        <taxon>Bacteria</taxon>
        <taxon>Pseudomonadati</taxon>
        <taxon>Pseudomonadota</taxon>
        <taxon>Gammaproteobacteria</taxon>
        <taxon>Vibrionales</taxon>
        <taxon>Vibrionaceae</taxon>
        <taxon>Vibrio</taxon>
    </lineage>
</organism>
<dbReference type="EMBL" id="CP162602">
    <property type="protein sequence ID" value="XDK27113.1"/>
    <property type="molecule type" value="Genomic_DNA"/>
</dbReference>
<accession>A0AB39HMU0</accession>
<evidence type="ECO:0000259" key="5">
    <source>
        <dbReference type="Pfam" id="PF04952"/>
    </source>
</evidence>
<evidence type="ECO:0000313" key="7">
    <source>
        <dbReference type="EMBL" id="XDK27113.1"/>
    </source>
</evidence>
<dbReference type="PANTHER" id="PTHR15162:SF7">
    <property type="entry name" value="SUCCINYLGLUTAMATE DESUCCINYLASE"/>
    <property type="match status" value="1"/>
</dbReference>
<dbReference type="Gene3D" id="3.40.630.10">
    <property type="entry name" value="Zn peptidases"/>
    <property type="match status" value="1"/>
</dbReference>
<evidence type="ECO:0000256" key="2">
    <source>
        <dbReference type="ARBA" id="ARBA00022723"/>
    </source>
</evidence>
<dbReference type="GO" id="GO:0046872">
    <property type="term" value="F:metal ion binding"/>
    <property type="evidence" value="ECO:0007669"/>
    <property type="project" value="UniProtKB-KW"/>
</dbReference>
<evidence type="ECO:0000259" key="6">
    <source>
        <dbReference type="Pfam" id="PF24827"/>
    </source>
</evidence>
<dbReference type="AlphaFoldDB" id="A0AB39HMU0"/>
<sequence>MDYDLKSWLRSGQVEPSIGENAQLAWHCHAKGIIEFTPRTASTKYLVLSAGIHGNETAPIEILFSFMMDLLKGKLALRQNVLIVFGNFDAMIAGQRFIKFDMNRLFLAPTQTKLGGEYQRVVAIKAQVEKFIMQANGNTCWHLDMHTAIRESLKVKFGVLPDHCDKSSAFYRLFCHCELNALVINSVPSGTFTSWTCHQLGALSCTLELGKALPFGENKLEPFQSIIKAIQLLLTDELSKSDTLRNVELFTVKQVLHKQSEQFRFTDLKDTAPNFTPIAMNHKVAQDGDYEYWNQDAGACILFPNPNVAVGLRAGMIIVPCD</sequence>
<dbReference type="GO" id="GO:0009017">
    <property type="term" value="F:succinylglutamate desuccinylase activity"/>
    <property type="evidence" value="ECO:0007669"/>
    <property type="project" value="UniProtKB-EC"/>
</dbReference>
<geneLocation type="plasmid" evidence="7">
    <name>p-HB236076</name>
</geneLocation>
<evidence type="ECO:0000256" key="4">
    <source>
        <dbReference type="ARBA" id="ARBA00022833"/>
    </source>
</evidence>
<protein>
    <submittedName>
        <fullName evidence="7">Succinylglutamate desuccinylase</fullName>
        <ecNumber evidence="7">3.5.1.96</ecNumber>
    </submittedName>
</protein>